<accession>A0AAV1I123</accession>
<dbReference type="Pfam" id="PF13193">
    <property type="entry name" value="AMP-binding_C"/>
    <property type="match status" value="1"/>
</dbReference>
<evidence type="ECO:0000259" key="7">
    <source>
        <dbReference type="Pfam" id="PF13193"/>
    </source>
</evidence>
<dbReference type="FunFam" id="3.40.50.12780:FF:000001">
    <property type="entry name" value="Acetyl-coenzyme A synthetase"/>
    <property type="match status" value="1"/>
</dbReference>
<dbReference type="SUPFAM" id="SSF56801">
    <property type="entry name" value="Acetyl-CoA synthetase-like"/>
    <property type="match status" value="1"/>
</dbReference>
<dbReference type="GO" id="GO:0005524">
    <property type="term" value="F:ATP binding"/>
    <property type="evidence" value="ECO:0007669"/>
    <property type="project" value="UniProtKB-UniRule"/>
</dbReference>
<dbReference type="Pfam" id="PF00501">
    <property type="entry name" value="AMP-binding"/>
    <property type="match status" value="1"/>
</dbReference>
<evidence type="ECO:0000259" key="6">
    <source>
        <dbReference type="Pfam" id="PF00501"/>
    </source>
</evidence>
<proteinExistence type="inferred from homology"/>
<dbReference type="GO" id="GO:0016208">
    <property type="term" value="F:AMP binding"/>
    <property type="evidence" value="ECO:0007669"/>
    <property type="project" value="InterPro"/>
</dbReference>
<name>A0AAV1I123_9CHLO</name>
<evidence type="ECO:0000259" key="8">
    <source>
        <dbReference type="Pfam" id="PF16177"/>
    </source>
</evidence>
<dbReference type="InterPro" id="IPR045851">
    <property type="entry name" value="AMP-bd_C_sf"/>
</dbReference>
<dbReference type="InterPro" id="IPR025110">
    <property type="entry name" value="AMP-bd_C"/>
</dbReference>
<evidence type="ECO:0000256" key="5">
    <source>
        <dbReference type="RuleBase" id="RU361147"/>
    </source>
</evidence>
<dbReference type="PANTHER" id="PTHR24095">
    <property type="entry name" value="ACETYL-COENZYME A SYNTHETASE"/>
    <property type="match status" value="1"/>
</dbReference>
<dbReference type="InterPro" id="IPR020845">
    <property type="entry name" value="AMP-binding_CS"/>
</dbReference>
<dbReference type="Gene3D" id="3.40.50.12780">
    <property type="entry name" value="N-terminal domain of ligase-like"/>
    <property type="match status" value="1"/>
</dbReference>
<evidence type="ECO:0000256" key="4">
    <source>
        <dbReference type="ARBA" id="ARBA00022840"/>
    </source>
</evidence>
<dbReference type="NCBIfam" id="TIGR02188">
    <property type="entry name" value="Ac_CoA_lig_AcsA"/>
    <property type="match status" value="1"/>
</dbReference>
<keyword evidence="3 5" id="KW-0547">Nucleotide-binding</keyword>
<dbReference type="InterPro" id="IPR042099">
    <property type="entry name" value="ANL_N_sf"/>
</dbReference>
<organism evidence="9 10">
    <name type="scientific">Coccomyxa viridis</name>
    <dbReference type="NCBI Taxonomy" id="1274662"/>
    <lineage>
        <taxon>Eukaryota</taxon>
        <taxon>Viridiplantae</taxon>
        <taxon>Chlorophyta</taxon>
        <taxon>core chlorophytes</taxon>
        <taxon>Trebouxiophyceae</taxon>
        <taxon>Trebouxiophyceae incertae sedis</taxon>
        <taxon>Coccomyxaceae</taxon>
        <taxon>Coccomyxa</taxon>
    </lineage>
</organism>
<feature type="domain" description="Acetyl-coenzyme A synthetase N-terminal" evidence="8">
    <location>
        <begin position="74"/>
        <end position="134"/>
    </location>
</feature>
<dbReference type="Pfam" id="PF16177">
    <property type="entry name" value="ACAS_N"/>
    <property type="match status" value="1"/>
</dbReference>
<dbReference type="EMBL" id="CAUYUE010000004">
    <property type="protein sequence ID" value="CAK0760461.1"/>
    <property type="molecule type" value="Genomic_DNA"/>
</dbReference>
<evidence type="ECO:0000256" key="1">
    <source>
        <dbReference type="ARBA" id="ARBA00006432"/>
    </source>
</evidence>
<comment type="caution">
    <text evidence="9">The sequence shown here is derived from an EMBL/GenBank/DDBJ whole genome shotgun (WGS) entry which is preliminary data.</text>
</comment>
<reference evidence="9 10" key="1">
    <citation type="submission" date="2023-10" db="EMBL/GenBank/DDBJ databases">
        <authorList>
            <person name="Maclean D."/>
            <person name="Macfadyen A."/>
        </authorList>
    </citation>
    <scope>NUCLEOTIDE SEQUENCE [LARGE SCALE GENOMIC DNA]</scope>
</reference>
<keyword evidence="4 5" id="KW-0067">ATP-binding</keyword>
<evidence type="ECO:0000313" key="10">
    <source>
        <dbReference type="Proteomes" id="UP001314263"/>
    </source>
</evidence>
<dbReference type="GO" id="GO:0019427">
    <property type="term" value="P:acetyl-CoA biosynthetic process from acetate"/>
    <property type="evidence" value="ECO:0007669"/>
    <property type="project" value="InterPro"/>
</dbReference>
<dbReference type="Gene3D" id="3.30.300.30">
    <property type="match status" value="1"/>
</dbReference>
<keyword evidence="2 5" id="KW-0436">Ligase</keyword>
<dbReference type="EC" id="6.2.1.1" evidence="5"/>
<dbReference type="AlphaFoldDB" id="A0AAV1I123"/>
<evidence type="ECO:0000313" key="9">
    <source>
        <dbReference type="EMBL" id="CAK0760461.1"/>
    </source>
</evidence>
<feature type="domain" description="AMP-dependent synthetase/ligase" evidence="6">
    <location>
        <begin position="145"/>
        <end position="528"/>
    </location>
</feature>
<evidence type="ECO:0000256" key="3">
    <source>
        <dbReference type="ARBA" id="ARBA00022741"/>
    </source>
</evidence>
<dbReference type="InterPro" id="IPR000873">
    <property type="entry name" value="AMP-dep_synth/lig_dom"/>
</dbReference>
<dbReference type="CDD" id="cd05966">
    <property type="entry name" value="ACS"/>
    <property type="match status" value="1"/>
</dbReference>
<keyword evidence="10" id="KW-1185">Reference proteome</keyword>
<evidence type="ECO:0000256" key="2">
    <source>
        <dbReference type="ARBA" id="ARBA00022598"/>
    </source>
</evidence>
<dbReference type="PANTHER" id="PTHR24095:SF14">
    <property type="entry name" value="ACETYL-COENZYME A SYNTHETASE 1"/>
    <property type="match status" value="1"/>
</dbReference>
<protein>
    <recommendedName>
        <fullName evidence="5">Acetyl-coenzyme A synthetase</fullName>
        <ecNumber evidence="5">6.2.1.1</ecNumber>
    </recommendedName>
</protein>
<dbReference type="Proteomes" id="UP001314263">
    <property type="component" value="Unassembled WGS sequence"/>
</dbReference>
<dbReference type="FunFam" id="3.30.300.30:FF:000004">
    <property type="entry name" value="Acetyl-coenzyme A synthetase"/>
    <property type="match status" value="1"/>
</dbReference>
<feature type="domain" description="AMP-binding enzyme C-terminal" evidence="7">
    <location>
        <begin position="590"/>
        <end position="668"/>
    </location>
</feature>
<dbReference type="InterPro" id="IPR032387">
    <property type="entry name" value="ACAS_N"/>
</dbReference>
<comment type="similarity">
    <text evidence="1 5">Belongs to the ATP-dependent AMP-binding enzyme family.</text>
</comment>
<dbReference type="PROSITE" id="PS00455">
    <property type="entry name" value="AMP_BINDING"/>
    <property type="match status" value="1"/>
</dbReference>
<dbReference type="InterPro" id="IPR011904">
    <property type="entry name" value="Ac_CoA_lig"/>
</dbReference>
<gene>
    <name evidence="9" type="ORF">CVIRNUC_002773</name>
</gene>
<dbReference type="GO" id="GO:0003987">
    <property type="term" value="F:acetate-CoA ligase activity"/>
    <property type="evidence" value="ECO:0007669"/>
    <property type="project" value="UniProtKB-UniRule"/>
</dbReference>
<sequence>MRVPLATDNRRHNMRPTQEHSCRRLGVLQRHLCSSAVHASAVGTQPTSAEQVDVTSPVSVAYQARTGINSRAGYEALYERSIRDPAGFWADFARQFHWEKPWRKEHVRYNFDRRKGQVHTSFFDGGRTNICYNALDRHIEQGRGSQPCFLWEGNDIGDDRVMTFSEARDEVSRLANWLKSAGIQKGDAVAIYMPMICELPIAMLACARIGAVHTVVFGGFSAESLAQRMADAKSRVLITASGGARGKKQVLLKQIADKGVKLAAEGGFKVQRVLVCEHTAVPRSKVAWMEGRDLWYGDVIPQQDKHCPVEWVDSEHPLFLLYTSGSTGNPKGVVHSTGGFMVAAAVSVRYIFDLQPGDVYWCTADCGWVTGHTYLAYGPLLCGAQTVIFDGVPNHPTPARCWQIVEKYRVRQFYTAPTLVRALEAQDDHFVTDHDRSSLRILGTVGEPINPRAWLWFFKTVGEGRCPIVDTWWQTETGTAMIAPLPGAWPCVPGSATLPFFGVQPALLDDKGKELQGETEGILAIKQAWPSTIRTVRGDHKRFEETYFAAFPGYYFTGDGCKRSADGMYTITGRVDDVINVSGHRVGTAEVEAALASHGACIEAAVVGFDHNIKGQGIYAFVTLHDGNDYSEEIRKDLVKTVREQIGAFAAPDVIHWAPGLPKTRSGKIMRRILRKVAVKKDDELGDTSTLADPGVVQAIIDLRGK</sequence>
<comment type="catalytic activity">
    <reaction evidence="5">
        <text>acetate + ATP + CoA = acetyl-CoA + AMP + diphosphate</text>
        <dbReference type="Rhea" id="RHEA:23176"/>
        <dbReference type="ChEBI" id="CHEBI:30089"/>
        <dbReference type="ChEBI" id="CHEBI:30616"/>
        <dbReference type="ChEBI" id="CHEBI:33019"/>
        <dbReference type="ChEBI" id="CHEBI:57287"/>
        <dbReference type="ChEBI" id="CHEBI:57288"/>
        <dbReference type="ChEBI" id="CHEBI:456215"/>
        <dbReference type="EC" id="6.2.1.1"/>
    </reaction>
</comment>
<dbReference type="NCBIfam" id="NF001208">
    <property type="entry name" value="PRK00174.1"/>
    <property type="match status" value="1"/>
</dbReference>